<evidence type="ECO:0000259" key="2">
    <source>
        <dbReference type="Pfam" id="PF16116"/>
    </source>
</evidence>
<keyword evidence="5" id="KW-1185">Reference proteome</keyword>
<evidence type="ECO:0008006" key="6">
    <source>
        <dbReference type="Google" id="ProtNLM"/>
    </source>
</evidence>
<keyword evidence="1" id="KW-0732">Signal</keyword>
<dbReference type="EMBL" id="BMER01000005">
    <property type="protein sequence ID" value="GGG99819.1"/>
    <property type="molecule type" value="Genomic_DNA"/>
</dbReference>
<reference evidence="4" key="1">
    <citation type="journal article" date="2014" name="Int. J. Syst. Evol. Microbiol.">
        <title>Complete genome sequence of Corynebacterium casei LMG S-19264T (=DSM 44701T), isolated from a smear-ripened cheese.</title>
        <authorList>
            <consortium name="US DOE Joint Genome Institute (JGI-PGF)"/>
            <person name="Walter F."/>
            <person name="Albersmeier A."/>
            <person name="Kalinowski J."/>
            <person name="Ruckert C."/>
        </authorList>
    </citation>
    <scope>NUCLEOTIDE SEQUENCE</scope>
    <source>
        <strain evidence="4">CGMCC 1.12195</strain>
    </source>
</reference>
<sequence>MHRLFTITSTASVTLFAALLVYTCRPATKDLPLVSGVHITYTASDADFPNPERGFYRYSETRTSQFTGLDATELQGYRSPQQTSSANYEVVSTLVFRYYILDNFRDGPISDAILTALDADMDAVRSAGVKIIPRFVYTVTAAAGNCPEGFICPPYGDAPKAVVLNHIQQLKPFFEQHADVIASVQMGFIGTWGEQYYSDYFGDPSGNGGQDYRLTDANWQDRLDVLRALLEAVPEDRMVQVRYPQIKQRYVYGIDAPIGSEPLAAAEAFTATDKARIGLHNDCFLSGPNDIGTYEDYGNSSRPRSSDAAVVTTLRNYMKEEGRYVVVGGETCSDDYSPQNDCESAGMAQQEFADMHYSYLNAHYNNAVNNDWQDGGCMDAIKRNLGYRLVLKDATLPDQIFRGAESRITLRLENNGYAAPFNARPLLLVLRNQADGAIVSIPVPQDVRTWHTGAVQFTAAVLIPQELPAGTYELLLHLPDAYERLAGRPEYSIRLANDGVWEEATGYNQLHHAVQVK</sequence>
<evidence type="ECO:0000256" key="1">
    <source>
        <dbReference type="SAM" id="SignalP"/>
    </source>
</evidence>
<dbReference type="InterPro" id="IPR032379">
    <property type="entry name" value="DUF4874"/>
</dbReference>
<evidence type="ECO:0000313" key="4">
    <source>
        <dbReference type="EMBL" id="GGG99819.1"/>
    </source>
</evidence>
<reference evidence="4" key="2">
    <citation type="submission" date="2020-09" db="EMBL/GenBank/DDBJ databases">
        <authorList>
            <person name="Sun Q."/>
            <person name="Zhou Y."/>
        </authorList>
    </citation>
    <scope>NUCLEOTIDE SEQUENCE</scope>
    <source>
        <strain evidence="4">CGMCC 1.12195</strain>
    </source>
</reference>
<comment type="caution">
    <text evidence="4">The sequence shown here is derived from an EMBL/GenBank/DDBJ whole genome shotgun (WGS) entry which is preliminary data.</text>
</comment>
<dbReference type="RefSeq" id="WP_188507832.1">
    <property type="nucleotide sequence ID" value="NZ_BMER01000005.1"/>
</dbReference>
<dbReference type="AlphaFoldDB" id="A0A917HZV5"/>
<evidence type="ECO:0000313" key="5">
    <source>
        <dbReference type="Proteomes" id="UP000660862"/>
    </source>
</evidence>
<accession>A0A917HZV5</accession>
<evidence type="ECO:0000259" key="3">
    <source>
        <dbReference type="Pfam" id="PF16173"/>
    </source>
</evidence>
<proteinExistence type="predicted"/>
<organism evidence="4 5">
    <name type="scientific">Parapedobacter pyrenivorans</name>
    <dbReference type="NCBI Taxonomy" id="1305674"/>
    <lineage>
        <taxon>Bacteria</taxon>
        <taxon>Pseudomonadati</taxon>
        <taxon>Bacteroidota</taxon>
        <taxon>Sphingobacteriia</taxon>
        <taxon>Sphingobacteriales</taxon>
        <taxon>Sphingobacteriaceae</taxon>
        <taxon>Parapedobacter</taxon>
    </lineage>
</organism>
<dbReference type="InterPro" id="IPR032267">
    <property type="entry name" value="DUF4832"/>
</dbReference>
<feature type="chain" id="PRO_5037847160" description="DUF4832 domain-containing protein" evidence="1">
    <location>
        <begin position="18"/>
        <end position="517"/>
    </location>
</feature>
<feature type="domain" description="DUF4832" evidence="2">
    <location>
        <begin position="276"/>
        <end position="497"/>
    </location>
</feature>
<gene>
    <name evidence="4" type="ORF">GCM10007415_39590</name>
</gene>
<feature type="domain" description="DUF4874" evidence="3">
    <location>
        <begin position="50"/>
        <end position="245"/>
    </location>
</feature>
<dbReference type="Pfam" id="PF16173">
    <property type="entry name" value="DUF4874"/>
    <property type="match status" value="1"/>
</dbReference>
<dbReference type="Proteomes" id="UP000660862">
    <property type="component" value="Unassembled WGS sequence"/>
</dbReference>
<protein>
    <recommendedName>
        <fullName evidence="6">DUF4832 domain-containing protein</fullName>
    </recommendedName>
</protein>
<name>A0A917HZV5_9SPHI</name>
<feature type="signal peptide" evidence="1">
    <location>
        <begin position="1"/>
        <end position="17"/>
    </location>
</feature>
<dbReference type="Pfam" id="PF16116">
    <property type="entry name" value="DUF4832"/>
    <property type="match status" value="1"/>
</dbReference>